<evidence type="ECO:0000313" key="1">
    <source>
        <dbReference type="EMBL" id="VVC46380.1"/>
    </source>
</evidence>
<gene>
    <name evidence="1" type="ORF">CINCED_3A017296</name>
</gene>
<dbReference type="PANTHER" id="PTHR31511:SF12">
    <property type="entry name" value="RHO TERMINATION FACTOR N-TERMINAL DOMAIN-CONTAINING PROTEIN"/>
    <property type="match status" value="1"/>
</dbReference>
<accession>A0A5E4NSX3</accession>
<dbReference type="PANTHER" id="PTHR31511">
    <property type="entry name" value="PROTEIN CBG23764"/>
    <property type="match status" value="1"/>
</dbReference>
<dbReference type="Proteomes" id="UP000325440">
    <property type="component" value="Unassembled WGS sequence"/>
</dbReference>
<organism evidence="1 2">
    <name type="scientific">Cinara cedri</name>
    <dbReference type="NCBI Taxonomy" id="506608"/>
    <lineage>
        <taxon>Eukaryota</taxon>
        <taxon>Metazoa</taxon>
        <taxon>Ecdysozoa</taxon>
        <taxon>Arthropoda</taxon>
        <taxon>Hexapoda</taxon>
        <taxon>Insecta</taxon>
        <taxon>Pterygota</taxon>
        <taxon>Neoptera</taxon>
        <taxon>Paraneoptera</taxon>
        <taxon>Hemiptera</taxon>
        <taxon>Sternorrhyncha</taxon>
        <taxon>Aphidomorpha</taxon>
        <taxon>Aphidoidea</taxon>
        <taxon>Aphididae</taxon>
        <taxon>Lachninae</taxon>
        <taxon>Cinara</taxon>
    </lineage>
</organism>
<evidence type="ECO:0008006" key="3">
    <source>
        <dbReference type="Google" id="ProtNLM"/>
    </source>
</evidence>
<protein>
    <recommendedName>
        <fullName evidence="3">DNA-directed DNA polymerase</fullName>
    </recommendedName>
</protein>
<name>A0A5E4NSX3_9HEMI</name>
<dbReference type="AlphaFoldDB" id="A0A5E4NSX3"/>
<dbReference type="OrthoDB" id="414982at2759"/>
<evidence type="ECO:0000313" key="2">
    <source>
        <dbReference type="Proteomes" id="UP000325440"/>
    </source>
</evidence>
<dbReference type="EMBL" id="CABPRJ010002485">
    <property type="protein sequence ID" value="VVC46380.1"/>
    <property type="molecule type" value="Genomic_DNA"/>
</dbReference>
<proteinExistence type="predicted"/>
<keyword evidence="2" id="KW-1185">Reference proteome</keyword>
<reference evidence="1 2" key="1">
    <citation type="submission" date="2019-08" db="EMBL/GenBank/DDBJ databases">
        <authorList>
            <person name="Alioto T."/>
            <person name="Alioto T."/>
            <person name="Gomez Garrido J."/>
        </authorList>
    </citation>
    <scope>NUCLEOTIDE SEQUENCE [LARGE SCALE GENOMIC DNA]</scope>
</reference>
<sequence>MDTYGVDPNYYYTAPGMAFDCALIITKVEVELLSDYNKVLMMEAGIRGGLTQAVKRYSKANNSKVPGYDSSKPESTIAYLYATNLYGWAMMQCLPNNGFEWYDKDLSTENILRLLDGMDDISPVGLILEVDVTYITLEIILFWMPSKVLPNTSIANVRLTLFFNSISIYPTIVTVIESKPLDKNSLSFGTDHFFD</sequence>